<keyword evidence="2 5" id="KW-0805">Transcription regulation</keyword>
<dbReference type="InterPro" id="IPR021153">
    <property type="entry name" value="HrcA_C"/>
</dbReference>
<dbReference type="PIRSF" id="PIRSF005485">
    <property type="entry name" value="HrcA"/>
    <property type="match status" value="1"/>
</dbReference>
<keyword evidence="3 5" id="KW-0346">Stress response</keyword>
<dbReference type="Proteomes" id="UP000886043">
    <property type="component" value="Unassembled WGS sequence"/>
</dbReference>
<feature type="domain" description="Winged helix-turn-helix transcription repressor HrcA DNA-binding" evidence="7">
    <location>
        <begin position="7"/>
        <end position="75"/>
    </location>
</feature>
<keyword evidence="4 5" id="KW-0804">Transcription</keyword>
<dbReference type="GO" id="GO:0003677">
    <property type="term" value="F:DNA binding"/>
    <property type="evidence" value="ECO:0007669"/>
    <property type="project" value="InterPro"/>
</dbReference>
<evidence type="ECO:0000256" key="5">
    <source>
        <dbReference type="HAMAP-Rule" id="MF_00081"/>
    </source>
</evidence>
<comment type="similarity">
    <text evidence="5">Belongs to the HrcA family.</text>
</comment>
<accession>A0A7C3CY64</accession>
<dbReference type="NCBIfam" id="TIGR00331">
    <property type="entry name" value="hrcA"/>
    <property type="match status" value="1"/>
</dbReference>
<sequence>MRDVYRLTERQEQVLALVTEEYIETAAPVGSRTVAKRFRPPLSPATIRNVMADLEDLGLLTQPHTSAGRIPTEEGFRYYVEHLLEPEPLPRETTHLIEARLSEKELCQSWGELLRAVSNILSDLSGFPVIVTTPKLEFEKLVKLDFVPLSPGVILAVAVSASGMVIHRVFNVPGDFPVREIEKLARLLNRRLPGLTLQEVREVISSELESEKEFLEHFLSTLSEEGEEPLVEGLNRLLDLPEFQDLSRLKEILRAFEEKNLLLQLIDRCLEASTPQVLIGEPGTACPFKHCGAIVASYTYRETPVGGVAIVGPVRMAYSRLLPLVDFTARELSRRLDKLSS</sequence>
<dbReference type="Pfam" id="PF03444">
    <property type="entry name" value="WHD_HrcA"/>
    <property type="match status" value="1"/>
</dbReference>
<dbReference type="PANTHER" id="PTHR34824">
    <property type="entry name" value="HEAT-INDUCIBLE TRANSCRIPTION REPRESSOR HRCA"/>
    <property type="match status" value="1"/>
</dbReference>
<dbReference type="InterPro" id="IPR029016">
    <property type="entry name" value="GAF-like_dom_sf"/>
</dbReference>
<dbReference type="InterPro" id="IPR023120">
    <property type="entry name" value="WHTH_transcript_rep_HrcA_IDD"/>
</dbReference>
<organism evidence="8">
    <name type="scientific">Thermosulfurimonas dismutans</name>
    <dbReference type="NCBI Taxonomy" id="999894"/>
    <lineage>
        <taxon>Bacteria</taxon>
        <taxon>Pseudomonadati</taxon>
        <taxon>Thermodesulfobacteriota</taxon>
        <taxon>Thermodesulfobacteria</taxon>
        <taxon>Thermodesulfobacteriales</taxon>
        <taxon>Thermodesulfobacteriaceae</taxon>
        <taxon>Thermosulfurimonas</taxon>
    </lineage>
</organism>
<proteinExistence type="inferred from homology"/>
<evidence type="ECO:0000256" key="3">
    <source>
        <dbReference type="ARBA" id="ARBA00023016"/>
    </source>
</evidence>
<evidence type="ECO:0000256" key="2">
    <source>
        <dbReference type="ARBA" id="ARBA00023015"/>
    </source>
</evidence>
<protein>
    <recommendedName>
        <fullName evidence="5">Heat-inducible transcription repressor HrcA</fullName>
    </recommendedName>
</protein>
<evidence type="ECO:0000259" key="6">
    <source>
        <dbReference type="Pfam" id="PF01628"/>
    </source>
</evidence>
<evidence type="ECO:0000256" key="4">
    <source>
        <dbReference type="ARBA" id="ARBA00023163"/>
    </source>
</evidence>
<dbReference type="EMBL" id="DRMH01000071">
    <property type="protein sequence ID" value="HFC97868.1"/>
    <property type="molecule type" value="Genomic_DNA"/>
</dbReference>
<keyword evidence="1 5" id="KW-0678">Repressor</keyword>
<dbReference type="Gene3D" id="3.30.450.40">
    <property type="match status" value="1"/>
</dbReference>
<dbReference type="Gene3D" id="1.10.10.10">
    <property type="entry name" value="Winged helix-like DNA-binding domain superfamily/Winged helix DNA-binding domain"/>
    <property type="match status" value="1"/>
</dbReference>
<evidence type="ECO:0000313" key="8">
    <source>
        <dbReference type="EMBL" id="HFC97868.1"/>
    </source>
</evidence>
<name>A0A7C3CY64_9BACT</name>
<dbReference type="InterPro" id="IPR036388">
    <property type="entry name" value="WH-like_DNA-bd_sf"/>
</dbReference>
<dbReference type="AlphaFoldDB" id="A0A7C3CY64"/>
<evidence type="ECO:0000256" key="1">
    <source>
        <dbReference type="ARBA" id="ARBA00022491"/>
    </source>
</evidence>
<dbReference type="GO" id="GO:0045892">
    <property type="term" value="P:negative regulation of DNA-templated transcription"/>
    <property type="evidence" value="ECO:0007669"/>
    <property type="project" value="UniProtKB-UniRule"/>
</dbReference>
<feature type="domain" description="Heat-inducible transcription repressor HrcA C-terminal" evidence="6">
    <location>
        <begin position="112"/>
        <end position="320"/>
    </location>
</feature>
<comment type="function">
    <text evidence="5">Negative regulator of class I heat shock genes (grpE-dnaK-dnaJ and groELS operons). Prevents heat-shock induction of these operons.</text>
</comment>
<dbReference type="InterPro" id="IPR005104">
    <property type="entry name" value="WHTH_HrcA_DNA-bd"/>
</dbReference>
<dbReference type="SUPFAM" id="SSF55781">
    <property type="entry name" value="GAF domain-like"/>
    <property type="match status" value="1"/>
</dbReference>
<dbReference type="SUPFAM" id="SSF46785">
    <property type="entry name" value="Winged helix' DNA-binding domain"/>
    <property type="match status" value="1"/>
</dbReference>
<comment type="caution">
    <text evidence="8">The sequence shown here is derived from an EMBL/GenBank/DDBJ whole genome shotgun (WGS) entry which is preliminary data.</text>
</comment>
<dbReference type="HAMAP" id="MF_00081">
    <property type="entry name" value="HrcA"/>
    <property type="match status" value="1"/>
</dbReference>
<reference evidence="8" key="1">
    <citation type="journal article" date="2020" name="mSystems">
        <title>Genome- and Community-Level Interaction Insights into Carbon Utilization and Element Cycling Functions of Hydrothermarchaeota in Hydrothermal Sediment.</title>
        <authorList>
            <person name="Zhou Z."/>
            <person name="Liu Y."/>
            <person name="Xu W."/>
            <person name="Pan J."/>
            <person name="Luo Z.H."/>
            <person name="Li M."/>
        </authorList>
    </citation>
    <scope>NUCLEOTIDE SEQUENCE [LARGE SCALE GENOMIC DNA]</scope>
    <source>
        <strain evidence="8">HyVt-483</strain>
    </source>
</reference>
<dbReference type="Gene3D" id="3.30.390.60">
    <property type="entry name" value="Heat-inducible transcription repressor hrca homolog, domain 3"/>
    <property type="match status" value="1"/>
</dbReference>
<dbReference type="PANTHER" id="PTHR34824:SF1">
    <property type="entry name" value="HEAT-INDUCIBLE TRANSCRIPTION REPRESSOR HRCA"/>
    <property type="match status" value="1"/>
</dbReference>
<dbReference type="Pfam" id="PF01628">
    <property type="entry name" value="HrcA"/>
    <property type="match status" value="1"/>
</dbReference>
<dbReference type="InterPro" id="IPR036390">
    <property type="entry name" value="WH_DNA-bd_sf"/>
</dbReference>
<dbReference type="InterPro" id="IPR002571">
    <property type="entry name" value="HrcA"/>
</dbReference>
<gene>
    <name evidence="5 8" type="primary">hrcA</name>
    <name evidence="8" type="ORF">ENJ40_05360</name>
</gene>
<evidence type="ECO:0000259" key="7">
    <source>
        <dbReference type="Pfam" id="PF03444"/>
    </source>
</evidence>